<sequence length="114" mass="12432">MANSEATTPATDAEDTALAAITGYSNLFRLKPAYVLNETDVTDETSPQKVHFTPPEIPNPTSCPETPKISRSGRIIRRPRNKCLASVNECHTTRPTSVKRSAYVTMTPSVCTHA</sequence>
<reference evidence="2 3" key="1">
    <citation type="journal article" date="2019" name="Commun. Biol.">
        <title>The bagworm genome reveals a unique fibroin gene that provides high tensile strength.</title>
        <authorList>
            <person name="Kono N."/>
            <person name="Nakamura H."/>
            <person name="Ohtoshi R."/>
            <person name="Tomita M."/>
            <person name="Numata K."/>
            <person name="Arakawa K."/>
        </authorList>
    </citation>
    <scope>NUCLEOTIDE SEQUENCE [LARGE SCALE GENOMIC DNA]</scope>
</reference>
<dbReference type="EMBL" id="BGZK01000799">
    <property type="protein sequence ID" value="GBP60902.1"/>
    <property type="molecule type" value="Genomic_DNA"/>
</dbReference>
<keyword evidence="3" id="KW-1185">Reference proteome</keyword>
<evidence type="ECO:0000313" key="2">
    <source>
        <dbReference type="EMBL" id="GBP60902.1"/>
    </source>
</evidence>
<protein>
    <submittedName>
        <fullName evidence="2">Uncharacterized protein</fullName>
    </submittedName>
</protein>
<comment type="caution">
    <text evidence="2">The sequence shown here is derived from an EMBL/GenBank/DDBJ whole genome shotgun (WGS) entry which is preliminary data.</text>
</comment>
<organism evidence="2 3">
    <name type="scientific">Eumeta variegata</name>
    <name type="common">Bagworm moth</name>
    <name type="synonym">Eumeta japonica</name>
    <dbReference type="NCBI Taxonomy" id="151549"/>
    <lineage>
        <taxon>Eukaryota</taxon>
        <taxon>Metazoa</taxon>
        <taxon>Ecdysozoa</taxon>
        <taxon>Arthropoda</taxon>
        <taxon>Hexapoda</taxon>
        <taxon>Insecta</taxon>
        <taxon>Pterygota</taxon>
        <taxon>Neoptera</taxon>
        <taxon>Endopterygota</taxon>
        <taxon>Lepidoptera</taxon>
        <taxon>Glossata</taxon>
        <taxon>Ditrysia</taxon>
        <taxon>Tineoidea</taxon>
        <taxon>Psychidae</taxon>
        <taxon>Oiketicinae</taxon>
        <taxon>Eumeta</taxon>
    </lineage>
</organism>
<evidence type="ECO:0000256" key="1">
    <source>
        <dbReference type="SAM" id="MobiDB-lite"/>
    </source>
</evidence>
<accession>A0A4C1XD69</accession>
<evidence type="ECO:0000313" key="3">
    <source>
        <dbReference type="Proteomes" id="UP000299102"/>
    </source>
</evidence>
<name>A0A4C1XD69_EUMVA</name>
<dbReference type="Proteomes" id="UP000299102">
    <property type="component" value="Unassembled WGS sequence"/>
</dbReference>
<dbReference type="AlphaFoldDB" id="A0A4C1XD69"/>
<gene>
    <name evidence="2" type="ORF">EVAR_48706_1</name>
</gene>
<proteinExistence type="predicted"/>
<feature type="region of interest" description="Disordered" evidence="1">
    <location>
        <begin position="41"/>
        <end position="72"/>
    </location>
</feature>